<dbReference type="InterPro" id="IPR002523">
    <property type="entry name" value="MgTranspt_CorA/ZnTranspt_ZntB"/>
</dbReference>
<dbReference type="Gene3D" id="1.20.58.340">
    <property type="entry name" value="Magnesium transport protein CorA, transmembrane region"/>
    <property type="match status" value="2"/>
</dbReference>
<feature type="region of interest" description="Disordered" evidence="6">
    <location>
        <begin position="144"/>
        <end position="169"/>
    </location>
</feature>
<dbReference type="InterPro" id="IPR045863">
    <property type="entry name" value="CorA_TM1_TM2"/>
</dbReference>
<dbReference type="SUPFAM" id="SSF144083">
    <property type="entry name" value="Magnesium transport protein CorA, transmembrane region"/>
    <property type="match status" value="1"/>
</dbReference>
<dbReference type="GO" id="GO:0010961">
    <property type="term" value="P:intracellular magnesium ion homeostasis"/>
    <property type="evidence" value="ECO:0007669"/>
    <property type="project" value="TreeGrafter"/>
</dbReference>
<feature type="region of interest" description="Disordered" evidence="6">
    <location>
        <begin position="612"/>
        <end position="651"/>
    </location>
</feature>
<organism evidence="8 9">
    <name type="scientific">Komagataella pastoris</name>
    <name type="common">Yeast</name>
    <name type="synonym">Pichia pastoris</name>
    <dbReference type="NCBI Taxonomy" id="4922"/>
    <lineage>
        <taxon>Eukaryota</taxon>
        <taxon>Fungi</taxon>
        <taxon>Dikarya</taxon>
        <taxon>Ascomycota</taxon>
        <taxon>Saccharomycotina</taxon>
        <taxon>Pichiomycetes</taxon>
        <taxon>Pichiales</taxon>
        <taxon>Pichiaceae</taxon>
        <taxon>Komagataella</taxon>
    </lineage>
</organism>
<comment type="similarity">
    <text evidence="2">Belongs to the CorA metal ion transporter (MIT) (TC 1.A.35) family.</text>
</comment>
<keyword evidence="3 7" id="KW-0812">Transmembrane</keyword>
<dbReference type="Gene3D" id="3.30.460.20">
    <property type="entry name" value="CorA soluble domain-like"/>
    <property type="match status" value="1"/>
</dbReference>
<evidence type="ECO:0000313" key="8">
    <source>
        <dbReference type="EMBL" id="ANZ75915.1"/>
    </source>
</evidence>
<feature type="region of interest" description="Disordered" evidence="6">
    <location>
        <begin position="1"/>
        <end position="92"/>
    </location>
</feature>
<keyword evidence="9" id="KW-1185">Reference proteome</keyword>
<dbReference type="PANTHER" id="PTHR21535">
    <property type="entry name" value="MAGNESIUM AND COBALT TRANSPORT PROTEIN/MITOCHONDRIAL IMPORT INNER MEMBRANE TRANSLOCASE SUBUNIT TIM8"/>
    <property type="match status" value="1"/>
</dbReference>
<dbReference type="PANTHER" id="PTHR21535:SF51">
    <property type="entry name" value="MANGANESE RESISTANCE PROTEIN MNR2"/>
    <property type="match status" value="1"/>
</dbReference>
<keyword evidence="5 7" id="KW-0472">Membrane</keyword>
<sequence length="816" mass="91992">MSKHDDSSSERDALIKEDEVVDAMGMVHDDSSQPQSHLADYVVDHTIHKHQRRKKSLARRYSMGPNRPSTGRTHSASSSGSPSQTTRPSFAEKWVKRHSVASIPPPQFHHERQNYGSVAGIDPNGSARIDLDLLNTRKDSHNSIFEETDEPFEFSDSNPSSRRSSTGSSLNDVCFPVEALDEQGQQKVWPDIQVLEDFAKEESLTDINANEEQSFKAPDNTDVGFQYPIVTSIDTGAVPSPQLLRRLGSSRVDETEPINGRLRPPKVNPWKHRKSSTSLQNFPHKDSRVLFEQYRFTYFREDLEATVHSLSISGLVQEENMSFDGLFNSATYMKKFRAANSNPPSVTNLNISKSATPIPNSDPGVDADTDSRIIPFWLDVLNPTEEEMKVISKAFGIHPLTTEDIFLGETREKVELFKEYYFVCFRSFDIVQERYKRRKAAANSKISRPRSYNEVSEENTGVAGVINRLFNKNHGYVELTDNRSLVSESTNSSSSTNTNISYRTKKIKERKNKQKGGYRHKPKEGELEPLNMYICVFKDAVISFHFAATPHPVNVRRRARLLRDYLTVTSDWISYALIDDITDAFAPMIESIEDEVNEIEDAILSLHSLINDSSSSDEDDSDLENLTSRSETKTLSSKLSGGSSNSTSSNLVGWKRKGDMLRRIGECRKRVMSLLRLLGSKADVIKGFAKRCNEKWDVAPRSEIGMYLGDIQDHIVTMVQALNHYEKLLARSHSNYLAQINIDMTKVNNDMNDVLGKITILGTVVLPMNIVTGLWGMNCIVPGQDYDGLAWFWGITLGMFSFATCLYLYAKRATGI</sequence>
<feature type="transmembrane region" description="Helical" evidence="7">
    <location>
        <begin position="789"/>
        <end position="810"/>
    </location>
</feature>
<proteinExistence type="inferred from homology"/>
<evidence type="ECO:0000256" key="4">
    <source>
        <dbReference type="ARBA" id="ARBA00022989"/>
    </source>
</evidence>
<evidence type="ECO:0000256" key="2">
    <source>
        <dbReference type="ARBA" id="ARBA00009765"/>
    </source>
</evidence>
<feature type="transmembrane region" description="Helical" evidence="7">
    <location>
        <begin position="754"/>
        <end position="777"/>
    </location>
</feature>
<dbReference type="InterPro" id="IPR044089">
    <property type="entry name" value="Alr1-like"/>
</dbReference>
<feature type="compositionally biased region" description="Low complexity" evidence="6">
    <location>
        <begin position="633"/>
        <end position="650"/>
    </location>
</feature>
<accession>A0A1B2JDK2</accession>
<feature type="compositionally biased region" description="Low complexity" evidence="6">
    <location>
        <begin position="155"/>
        <end position="169"/>
    </location>
</feature>
<dbReference type="Pfam" id="PF01544">
    <property type="entry name" value="CorA"/>
    <property type="match status" value="1"/>
</dbReference>
<name>A0A1B2JDK2_PICPA</name>
<feature type="compositionally biased region" description="Basic residues" evidence="6">
    <location>
        <begin position="47"/>
        <end position="58"/>
    </location>
</feature>
<dbReference type="FunFam" id="1.20.58.340:FF:000014">
    <property type="entry name" value="CorA family metal ion transporter"/>
    <property type="match status" value="1"/>
</dbReference>
<dbReference type="GO" id="GO:0015095">
    <property type="term" value="F:magnesium ion transmembrane transporter activity"/>
    <property type="evidence" value="ECO:0007669"/>
    <property type="project" value="InterPro"/>
</dbReference>
<keyword evidence="4 7" id="KW-1133">Transmembrane helix</keyword>
<dbReference type="FunFam" id="1.20.58.340:FF:000008">
    <property type="entry name" value="CorA family metal ion transporter"/>
    <property type="match status" value="1"/>
</dbReference>
<dbReference type="CDD" id="cd12829">
    <property type="entry name" value="Alr1p-like"/>
    <property type="match status" value="1"/>
</dbReference>
<evidence type="ECO:0000313" key="9">
    <source>
        <dbReference type="Proteomes" id="UP000094565"/>
    </source>
</evidence>
<evidence type="ECO:0000256" key="1">
    <source>
        <dbReference type="ARBA" id="ARBA00004141"/>
    </source>
</evidence>
<gene>
    <name evidence="8" type="primary">MNR2</name>
    <name evidence="8" type="ORF">ATY40_BA7502147</name>
</gene>
<dbReference type="GO" id="GO:0000329">
    <property type="term" value="C:fungal-type vacuole membrane"/>
    <property type="evidence" value="ECO:0007669"/>
    <property type="project" value="TreeGrafter"/>
</dbReference>
<reference evidence="8 9" key="1">
    <citation type="submission" date="2016-02" db="EMBL/GenBank/DDBJ databases">
        <title>Comparative genomic and transcriptomic foundation for Pichia pastoris.</title>
        <authorList>
            <person name="Love K.R."/>
            <person name="Shah K.A."/>
            <person name="Whittaker C.A."/>
            <person name="Wu J."/>
            <person name="Bartlett M.C."/>
            <person name="Ma D."/>
            <person name="Leeson R.L."/>
            <person name="Priest M."/>
            <person name="Young S.K."/>
            <person name="Love J.C."/>
        </authorList>
    </citation>
    <scope>NUCLEOTIDE SEQUENCE [LARGE SCALE GENOMIC DNA]</scope>
    <source>
        <strain evidence="8 9">ATCC 28485</strain>
    </source>
</reference>
<comment type="subcellular location">
    <subcellularLocation>
        <location evidence="1">Membrane</location>
        <topology evidence="1">Multi-pass membrane protein</topology>
    </subcellularLocation>
</comment>
<dbReference type="Proteomes" id="UP000094565">
    <property type="component" value="Chromosome 2"/>
</dbReference>
<evidence type="ECO:0000256" key="6">
    <source>
        <dbReference type="SAM" id="MobiDB-lite"/>
    </source>
</evidence>
<protein>
    <submittedName>
        <fullName evidence="8">BA75_02147T0</fullName>
    </submittedName>
</protein>
<feature type="compositionally biased region" description="Low complexity" evidence="6">
    <location>
        <begin position="69"/>
        <end position="89"/>
    </location>
</feature>
<dbReference type="InterPro" id="IPR045861">
    <property type="entry name" value="CorA_cytoplasmic_dom"/>
</dbReference>
<dbReference type="OrthoDB" id="29879at2759"/>
<evidence type="ECO:0000256" key="3">
    <source>
        <dbReference type="ARBA" id="ARBA00022692"/>
    </source>
</evidence>
<dbReference type="SUPFAM" id="SSF143865">
    <property type="entry name" value="CorA soluble domain-like"/>
    <property type="match status" value="1"/>
</dbReference>
<evidence type="ECO:0000256" key="7">
    <source>
        <dbReference type="SAM" id="Phobius"/>
    </source>
</evidence>
<dbReference type="EMBL" id="CP014585">
    <property type="protein sequence ID" value="ANZ75915.1"/>
    <property type="molecule type" value="Genomic_DNA"/>
</dbReference>
<feature type="compositionally biased region" description="Basic and acidic residues" evidence="6">
    <location>
        <begin position="1"/>
        <end position="18"/>
    </location>
</feature>
<dbReference type="AlphaFoldDB" id="A0A1B2JDK2"/>
<evidence type="ECO:0000256" key="5">
    <source>
        <dbReference type="ARBA" id="ARBA00023136"/>
    </source>
</evidence>
<feature type="region of interest" description="Disordered" evidence="6">
    <location>
        <begin position="255"/>
        <end position="279"/>
    </location>
</feature>